<dbReference type="PANTHER" id="PTHR42973">
    <property type="entry name" value="BINDING OXIDOREDUCTASE, PUTATIVE (AFU_ORTHOLOGUE AFUA_1G17690)-RELATED"/>
    <property type="match status" value="1"/>
</dbReference>
<organism evidence="6 7">
    <name type="scientific">Aspergillus sydowii CBS 593.65</name>
    <dbReference type="NCBI Taxonomy" id="1036612"/>
    <lineage>
        <taxon>Eukaryota</taxon>
        <taxon>Fungi</taxon>
        <taxon>Dikarya</taxon>
        <taxon>Ascomycota</taxon>
        <taxon>Pezizomycotina</taxon>
        <taxon>Eurotiomycetes</taxon>
        <taxon>Eurotiomycetidae</taxon>
        <taxon>Eurotiales</taxon>
        <taxon>Aspergillaceae</taxon>
        <taxon>Aspergillus</taxon>
        <taxon>Aspergillus subgen. Nidulantes</taxon>
    </lineage>
</organism>
<keyword evidence="3" id="KW-0274">FAD</keyword>
<dbReference type="GO" id="GO:0006695">
    <property type="term" value="P:cholesterol biosynthetic process"/>
    <property type="evidence" value="ECO:0007669"/>
    <property type="project" value="InterPro"/>
</dbReference>
<dbReference type="GO" id="GO:0071949">
    <property type="term" value="F:FAD binding"/>
    <property type="evidence" value="ECO:0007669"/>
    <property type="project" value="InterPro"/>
</dbReference>
<evidence type="ECO:0000256" key="4">
    <source>
        <dbReference type="ARBA" id="ARBA00023002"/>
    </source>
</evidence>
<dbReference type="VEuPathDB" id="FungiDB:ASPSYDRAFT_28569"/>
<evidence type="ECO:0000313" key="7">
    <source>
        <dbReference type="Proteomes" id="UP000184356"/>
    </source>
</evidence>
<dbReference type="EMBL" id="KV878583">
    <property type="protein sequence ID" value="OJJ62958.1"/>
    <property type="molecule type" value="Genomic_DNA"/>
</dbReference>
<dbReference type="Gene3D" id="3.40.50.300">
    <property type="entry name" value="P-loop containing nucleotide triphosphate hydrolases"/>
    <property type="match status" value="1"/>
</dbReference>
<dbReference type="GO" id="GO:0016491">
    <property type="term" value="F:oxidoreductase activity"/>
    <property type="evidence" value="ECO:0007669"/>
    <property type="project" value="UniProtKB-KW"/>
</dbReference>
<name>A0A1L9TUD5_9EURO</name>
<dbReference type="GO" id="GO:0004631">
    <property type="term" value="F:phosphomevalonate kinase activity"/>
    <property type="evidence" value="ECO:0007669"/>
    <property type="project" value="InterPro"/>
</dbReference>
<dbReference type="InterPro" id="IPR036318">
    <property type="entry name" value="FAD-bd_PCMH-like_sf"/>
</dbReference>
<dbReference type="Pfam" id="PF04275">
    <property type="entry name" value="P-mevalo_kinase"/>
    <property type="match status" value="1"/>
</dbReference>
<dbReference type="InterPro" id="IPR012951">
    <property type="entry name" value="BBE"/>
</dbReference>
<dbReference type="AlphaFoldDB" id="A0A1L9TUD5"/>
<dbReference type="Gene3D" id="3.40.50.2020">
    <property type="match status" value="1"/>
</dbReference>
<dbReference type="InterPro" id="IPR006094">
    <property type="entry name" value="Oxid_FAD_bind_N"/>
</dbReference>
<gene>
    <name evidence="6" type="ORF">ASPSYDRAFT_28569</name>
</gene>
<dbReference type="PROSITE" id="PS51387">
    <property type="entry name" value="FAD_PCMH"/>
    <property type="match status" value="1"/>
</dbReference>
<dbReference type="InterPro" id="IPR050416">
    <property type="entry name" value="FAD-linked_Oxidoreductase"/>
</dbReference>
<dbReference type="Pfam" id="PF08031">
    <property type="entry name" value="BBE"/>
    <property type="match status" value="1"/>
</dbReference>
<dbReference type="InterPro" id="IPR005919">
    <property type="entry name" value="Pmev_kin_anim"/>
</dbReference>
<dbReference type="InterPro" id="IPR029057">
    <property type="entry name" value="PRTase-like"/>
</dbReference>
<dbReference type="OrthoDB" id="363185at2759"/>
<dbReference type="Pfam" id="PF00156">
    <property type="entry name" value="Pribosyltran"/>
    <property type="match status" value="1"/>
</dbReference>
<dbReference type="Gene3D" id="3.30.465.10">
    <property type="match status" value="1"/>
</dbReference>
<dbReference type="GeneID" id="63760604"/>
<evidence type="ECO:0000313" key="6">
    <source>
        <dbReference type="EMBL" id="OJJ62958.1"/>
    </source>
</evidence>
<evidence type="ECO:0000256" key="1">
    <source>
        <dbReference type="ARBA" id="ARBA00005466"/>
    </source>
</evidence>
<dbReference type="InterPro" id="IPR016169">
    <property type="entry name" value="FAD-bd_PCMH_sub2"/>
</dbReference>
<keyword evidence="7" id="KW-1185">Reference proteome</keyword>
<dbReference type="GO" id="GO:0005737">
    <property type="term" value="C:cytoplasm"/>
    <property type="evidence" value="ECO:0007669"/>
    <property type="project" value="InterPro"/>
</dbReference>
<dbReference type="STRING" id="1036612.A0A1L9TUD5"/>
<dbReference type="GO" id="GO:0019287">
    <property type="term" value="P:isopentenyl diphosphate biosynthetic process, mevalonate pathway"/>
    <property type="evidence" value="ECO:0007669"/>
    <property type="project" value="UniProtKB-UniPathway"/>
</dbReference>
<comment type="similarity">
    <text evidence="1">Belongs to the oxygen-dependent FAD-linked oxidoreductase family.</text>
</comment>
<accession>A0A1L9TUD5</accession>
<evidence type="ECO:0000256" key="3">
    <source>
        <dbReference type="ARBA" id="ARBA00022827"/>
    </source>
</evidence>
<evidence type="ECO:0000256" key="2">
    <source>
        <dbReference type="ARBA" id="ARBA00022630"/>
    </source>
</evidence>
<dbReference type="SUPFAM" id="SSF53271">
    <property type="entry name" value="PRTase-like"/>
    <property type="match status" value="1"/>
</dbReference>
<dbReference type="Proteomes" id="UP000184356">
    <property type="component" value="Unassembled WGS sequence"/>
</dbReference>
<dbReference type="Pfam" id="PF01565">
    <property type="entry name" value="FAD_binding_4"/>
    <property type="match status" value="1"/>
</dbReference>
<keyword evidence="4" id="KW-0560">Oxidoreductase</keyword>
<feature type="domain" description="FAD-binding PCMH-type" evidence="5">
    <location>
        <begin position="291"/>
        <end position="484"/>
    </location>
</feature>
<dbReference type="InterPro" id="IPR027417">
    <property type="entry name" value="P-loop_NTPase"/>
</dbReference>
<dbReference type="PANTHER" id="PTHR42973:SF25">
    <property type="entry name" value="PHOSPHOMEVALONATE KINASE"/>
    <property type="match status" value="1"/>
</dbReference>
<protein>
    <recommendedName>
        <fullName evidence="5">FAD-binding PCMH-type domain-containing protein</fullName>
    </recommendedName>
</protein>
<evidence type="ECO:0000259" key="5">
    <source>
        <dbReference type="PROSITE" id="PS51387"/>
    </source>
</evidence>
<dbReference type="SUPFAM" id="SSF56176">
    <property type="entry name" value="FAD-binding/transporter-associated domain-like"/>
    <property type="match status" value="1"/>
</dbReference>
<dbReference type="UniPathway" id="UPA00057">
    <property type="reaction ID" value="UER00099"/>
</dbReference>
<dbReference type="InterPro" id="IPR016166">
    <property type="entry name" value="FAD-bd_PCMH"/>
</dbReference>
<keyword evidence="2" id="KW-0285">Flavoprotein</keyword>
<proteinExistence type="inferred from homology"/>
<sequence>MATLDSLKHALRQIADTPPPALHQTLSDALYSSAFDLLLQGPGSTSYRDFVIPQLSKLLGPVFDSHAHVSILEIGPGPQSILGHLSDRARRKITKYAAYEPNELFHSKMREWLCPSSQAEHPFPCLEKPPDIHQAPFMPAEYTGSYPDERFDIHKADIIKLAVNMLREQPEGAMVVVFHRDGGLRELGSLVCHRTAPLPTGKIRIPNTDEALDQFSSFVAGFTVQDSAIQGKWRDKCRSLGHSDKSYPGQLESSSPEIMVTFTRHAAKLQELTVQLPLLERQRTIKSREARLHHRAAVVRPTEIQHIQACVQWALKHGTGLTVVGGGHSGHCLWPSVVGVDMSAFNQVHITSASEDNRTDGGSTSGSIIVAGAGCTSVDIIRTAKAAGMTVPLGARPSVGAGLWLQGGIGHLARMYGLACDSIVGAVLVCVQTSKVLCIGHVPNEHRPAGAIRPDNETDLLWAIRGAGTNIGIVVSVIFKAYAAPNYSVQTWIVPLRNTLAVRCKLHDFDQGIVRKLPRNCSADAYLYSEAGKLRLGVAMFEAFSDGPGVTFNGQRTIGRDILGPETSSKLVDNIGLFEVDMYISGMHGGHGGGKTSSFKRCLFLKDIGESSVVGVLAAAVATAPSPFCYLHLLHGGGAVGDVSPDATAFGCRDWDFACVITGVWPRELDETHFARAVVDWVYQVASSILPLGCGVYGADLGPDPRDTPLAARAFGPNLSRLASLKQRVDPQNVLAYACQLPKNTIAGNPRLIILVTGEAGIGKDYCAEIWASVFGRSTERSVRTASISYVAKQEYVAASGADFTRLLYDREYKEQHRQALTAFFKSQVRDEPWLPEEHFIRTVNESQNVDVLLITGMRDNAPVASFAHLVPASRLLEVRITSSEETRRTHRAFFDRGFPKSSLDYSPNLTFNNEKPGEVAAKAFAEKRLVPFFHEDLQRLADMMRLVPEFPCPGIEFRHVLNIVQHPGGLPLCTSLLRSHFAGDWAKINVVACCEAGGFVYASPLADQVDKPLVLIREAGKLPPPTVSVQRSPSHMGALVATNPAETRVELSRDAIPRGASVVVVDDVLATGKTLSAVLHLLQEASVRL</sequence>
<dbReference type="RefSeq" id="XP_040706764.1">
    <property type="nucleotide sequence ID" value="XM_040844531.1"/>
</dbReference>
<dbReference type="Gene3D" id="3.40.462.20">
    <property type="match status" value="1"/>
</dbReference>
<dbReference type="InterPro" id="IPR000836">
    <property type="entry name" value="PRTase_dom"/>
</dbReference>
<dbReference type="CDD" id="cd06223">
    <property type="entry name" value="PRTases_typeI"/>
    <property type="match status" value="1"/>
</dbReference>
<reference evidence="7" key="1">
    <citation type="journal article" date="2017" name="Genome Biol.">
        <title>Comparative genomics reveals high biological diversity and specific adaptations in the industrially and medically important fungal genus Aspergillus.</title>
        <authorList>
            <person name="de Vries R.P."/>
            <person name="Riley R."/>
            <person name="Wiebenga A."/>
            <person name="Aguilar-Osorio G."/>
            <person name="Amillis S."/>
            <person name="Uchima C.A."/>
            <person name="Anderluh G."/>
            <person name="Asadollahi M."/>
            <person name="Askin M."/>
            <person name="Barry K."/>
            <person name="Battaglia E."/>
            <person name="Bayram O."/>
            <person name="Benocci T."/>
            <person name="Braus-Stromeyer S.A."/>
            <person name="Caldana C."/>
            <person name="Canovas D."/>
            <person name="Cerqueira G.C."/>
            <person name="Chen F."/>
            <person name="Chen W."/>
            <person name="Choi C."/>
            <person name="Clum A."/>
            <person name="Dos Santos R.A."/>
            <person name="Damasio A.R."/>
            <person name="Diallinas G."/>
            <person name="Emri T."/>
            <person name="Fekete E."/>
            <person name="Flipphi M."/>
            <person name="Freyberg S."/>
            <person name="Gallo A."/>
            <person name="Gournas C."/>
            <person name="Habgood R."/>
            <person name="Hainaut M."/>
            <person name="Harispe M.L."/>
            <person name="Henrissat B."/>
            <person name="Hilden K.S."/>
            <person name="Hope R."/>
            <person name="Hossain A."/>
            <person name="Karabika E."/>
            <person name="Karaffa L."/>
            <person name="Karanyi Z."/>
            <person name="Krasevec N."/>
            <person name="Kuo A."/>
            <person name="Kusch H."/>
            <person name="LaButti K."/>
            <person name="Lagendijk E.L."/>
            <person name="Lapidus A."/>
            <person name="Levasseur A."/>
            <person name="Lindquist E."/>
            <person name="Lipzen A."/>
            <person name="Logrieco A.F."/>
            <person name="MacCabe A."/>
            <person name="Maekelae M.R."/>
            <person name="Malavazi I."/>
            <person name="Melin P."/>
            <person name="Meyer V."/>
            <person name="Mielnichuk N."/>
            <person name="Miskei M."/>
            <person name="Molnar A.P."/>
            <person name="Mule G."/>
            <person name="Ngan C.Y."/>
            <person name="Orejas M."/>
            <person name="Orosz E."/>
            <person name="Ouedraogo J.P."/>
            <person name="Overkamp K.M."/>
            <person name="Park H.-S."/>
            <person name="Perrone G."/>
            <person name="Piumi F."/>
            <person name="Punt P.J."/>
            <person name="Ram A.F."/>
            <person name="Ramon A."/>
            <person name="Rauscher S."/>
            <person name="Record E."/>
            <person name="Riano-Pachon D.M."/>
            <person name="Robert V."/>
            <person name="Roehrig J."/>
            <person name="Ruller R."/>
            <person name="Salamov A."/>
            <person name="Salih N.S."/>
            <person name="Samson R.A."/>
            <person name="Sandor E."/>
            <person name="Sanguinetti M."/>
            <person name="Schuetze T."/>
            <person name="Sepcic K."/>
            <person name="Shelest E."/>
            <person name="Sherlock G."/>
            <person name="Sophianopoulou V."/>
            <person name="Squina F.M."/>
            <person name="Sun H."/>
            <person name="Susca A."/>
            <person name="Todd R.B."/>
            <person name="Tsang A."/>
            <person name="Unkles S.E."/>
            <person name="van de Wiele N."/>
            <person name="van Rossen-Uffink D."/>
            <person name="Oliveira J.V."/>
            <person name="Vesth T.C."/>
            <person name="Visser J."/>
            <person name="Yu J.-H."/>
            <person name="Zhou M."/>
            <person name="Andersen M.R."/>
            <person name="Archer D.B."/>
            <person name="Baker S.E."/>
            <person name="Benoit I."/>
            <person name="Brakhage A.A."/>
            <person name="Braus G.H."/>
            <person name="Fischer R."/>
            <person name="Frisvad J.C."/>
            <person name="Goldman G.H."/>
            <person name="Houbraken J."/>
            <person name="Oakley B."/>
            <person name="Pocsi I."/>
            <person name="Scazzocchio C."/>
            <person name="Seiboth B."/>
            <person name="vanKuyk P.A."/>
            <person name="Wortman J."/>
            <person name="Dyer P.S."/>
            <person name="Grigoriev I.V."/>
        </authorList>
    </citation>
    <scope>NUCLEOTIDE SEQUENCE [LARGE SCALE GENOMIC DNA]</scope>
    <source>
        <strain evidence="7">CBS 593.65</strain>
    </source>
</reference>